<evidence type="ECO:0000313" key="8">
    <source>
        <dbReference type="Proteomes" id="UP001162164"/>
    </source>
</evidence>
<dbReference type="Gene3D" id="3.40.50.1820">
    <property type="entry name" value="alpha/beta hydrolase"/>
    <property type="match status" value="1"/>
</dbReference>
<dbReference type="Pfam" id="PF13602">
    <property type="entry name" value="ADH_zinc_N_2"/>
    <property type="match status" value="1"/>
</dbReference>
<feature type="active site" description="Proton acceptor; for dehydratase activity" evidence="4">
    <location>
        <position position="140"/>
    </location>
</feature>
<dbReference type="Pfam" id="PF21089">
    <property type="entry name" value="PKS_DH_N"/>
    <property type="match status" value="1"/>
</dbReference>
<dbReference type="SMART" id="SM00822">
    <property type="entry name" value="PKS_KR"/>
    <property type="match status" value="1"/>
</dbReference>
<dbReference type="InterPro" id="IPR020806">
    <property type="entry name" value="PKS_PP-bd"/>
</dbReference>
<dbReference type="Gene3D" id="3.10.129.110">
    <property type="entry name" value="Polyketide synthase dehydratase"/>
    <property type="match status" value="1"/>
</dbReference>
<dbReference type="InterPro" id="IPR057326">
    <property type="entry name" value="KR_dom"/>
</dbReference>
<protein>
    <recommendedName>
        <fullName evidence="1">oleoyl-[acyl-carrier-protein] hydrolase</fullName>
        <ecNumber evidence="1">3.1.2.14</ecNumber>
    </recommendedName>
</protein>
<dbReference type="InterPro" id="IPR001031">
    <property type="entry name" value="Thioesterase"/>
</dbReference>
<dbReference type="CDD" id="cd08954">
    <property type="entry name" value="KR_1_FAS_SDR_x"/>
    <property type="match status" value="1"/>
</dbReference>
<keyword evidence="2" id="KW-0596">Phosphopantetheine</keyword>
<feature type="region of interest" description="N-terminal hotdog fold" evidence="4">
    <location>
        <begin position="106"/>
        <end position="229"/>
    </location>
</feature>
<dbReference type="InterPro" id="IPR042104">
    <property type="entry name" value="PKS_dehydratase_sf"/>
</dbReference>
<evidence type="ECO:0000256" key="2">
    <source>
        <dbReference type="ARBA" id="ARBA00022450"/>
    </source>
</evidence>
<feature type="domain" description="Carrier" evidence="5">
    <location>
        <begin position="1283"/>
        <end position="1360"/>
    </location>
</feature>
<dbReference type="PANTHER" id="PTHR43775:SF23">
    <property type="entry name" value="FATTY ACID SYNTHASE 3"/>
    <property type="match status" value="1"/>
</dbReference>
<keyword evidence="8" id="KW-1185">Reference proteome</keyword>
<dbReference type="InterPro" id="IPR011032">
    <property type="entry name" value="GroES-like_sf"/>
</dbReference>
<dbReference type="SMART" id="SM00823">
    <property type="entry name" value="PKS_PP"/>
    <property type="match status" value="1"/>
</dbReference>
<feature type="active site" description="Proton donor; for dehydratase activity" evidence="4">
    <location>
        <position position="292"/>
    </location>
</feature>
<dbReference type="InterPro" id="IPR049391">
    <property type="entry name" value="FAS_pseudo-KR"/>
</dbReference>
<dbReference type="SUPFAM" id="SSF47336">
    <property type="entry name" value="ACP-like"/>
    <property type="match status" value="1"/>
</dbReference>
<dbReference type="InterPro" id="IPR009081">
    <property type="entry name" value="PP-bd_ACP"/>
</dbReference>
<comment type="caution">
    <text evidence="7">The sequence shown here is derived from an EMBL/GenBank/DDBJ whole genome shotgun (WGS) entry which is preliminary data.</text>
</comment>
<evidence type="ECO:0000256" key="1">
    <source>
        <dbReference type="ARBA" id="ARBA00012480"/>
    </source>
</evidence>
<reference evidence="7" key="1">
    <citation type="journal article" date="2023" name="Insect Mol. Biol.">
        <title>Genome sequencing provides insights into the evolution of gene families encoding plant cell wall-degrading enzymes in longhorned beetles.</title>
        <authorList>
            <person name="Shin N.R."/>
            <person name="Okamura Y."/>
            <person name="Kirsch R."/>
            <person name="Pauchet Y."/>
        </authorList>
    </citation>
    <scope>NUCLEOTIDE SEQUENCE</scope>
    <source>
        <strain evidence="7">MMC_N1</strain>
    </source>
</reference>
<evidence type="ECO:0000259" key="5">
    <source>
        <dbReference type="PROSITE" id="PS50075"/>
    </source>
</evidence>
<dbReference type="Proteomes" id="UP001162164">
    <property type="component" value="Unassembled WGS sequence"/>
</dbReference>
<evidence type="ECO:0000313" key="7">
    <source>
        <dbReference type="EMBL" id="KAJ8982149.1"/>
    </source>
</evidence>
<dbReference type="PROSITE" id="PS50075">
    <property type="entry name" value="CARRIER"/>
    <property type="match status" value="1"/>
</dbReference>
<accession>A0ABQ9JX26</accession>
<dbReference type="Gene3D" id="1.10.1200.10">
    <property type="entry name" value="ACP-like"/>
    <property type="match status" value="1"/>
</dbReference>
<dbReference type="EMBL" id="JAPWTJ010000142">
    <property type="protein sequence ID" value="KAJ8982149.1"/>
    <property type="molecule type" value="Genomic_DNA"/>
</dbReference>
<name>A0ABQ9JX26_9CUCU</name>
<dbReference type="PANTHER" id="PTHR43775">
    <property type="entry name" value="FATTY ACID SYNTHASE"/>
    <property type="match status" value="1"/>
</dbReference>
<dbReference type="SUPFAM" id="SSF51735">
    <property type="entry name" value="NAD(P)-binding Rossmann-fold domains"/>
    <property type="match status" value="2"/>
</dbReference>
<proteinExistence type="predicted"/>
<dbReference type="InterPro" id="IPR036291">
    <property type="entry name" value="NAD(P)-bd_dom_sf"/>
</dbReference>
<dbReference type="InterPro" id="IPR013968">
    <property type="entry name" value="PKS_KR"/>
</dbReference>
<dbReference type="SUPFAM" id="SSF50129">
    <property type="entry name" value="GroES-like"/>
    <property type="match status" value="1"/>
</dbReference>
<dbReference type="Pfam" id="PF08659">
    <property type="entry name" value="KR"/>
    <property type="match status" value="1"/>
</dbReference>
<organism evidence="7 8">
    <name type="scientific">Molorchus minor</name>
    <dbReference type="NCBI Taxonomy" id="1323400"/>
    <lineage>
        <taxon>Eukaryota</taxon>
        <taxon>Metazoa</taxon>
        <taxon>Ecdysozoa</taxon>
        <taxon>Arthropoda</taxon>
        <taxon>Hexapoda</taxon>
        <taxon>Insecta</taxon>
        <taxon>Pterygota</taxon>
        <taxon>Neoptera</taxon>
        <taxon>Endopterygota</taxon>
        <taxon>Coleoptera</taxon>
        <taxon>Polyphaga</taxon>
        <taxon>Cucujiformia</taxon>
        <taxon>Chrysomeloidea</taxon>
        <taxon>Cerambycidae</taxon>
        <taxon>Lamiinae</taxon>
        <taxon>Monochamini</taxon>
        <taxon>Molorchus</taxon>
    </lineage>
</organism>
<dbReference type="Gene3D" id="3.90.180.10">
    <property type="entry name" value="Medium-chain alcohol dehydrogenases, catalytic domain"/>
    <property type="match status" value="1"/>
</dbReference>
<dbReference type="SUPFAM" id="SSF53474">
    <property type="entry name" value="alpha/beta-Hydrolases"/>
    <property type="match status" value="1"/>
</dbReference>
<dbReference type="InterPro" id="IPR049900">
    <property type="entry name" value="PKS_mFAS_DH"/>
</dbReference>
<dbReference type="Pfam" id="PF00975">
    <property type="entry name" value="Thioesterase"/>
    <property type="match status" value="1"/>
</dbReference>
<feature type="domain" description="PKS/mFAS DH" evidence="6">
    <location>
        <begin position="106"/>
        <end position="367"/>
    </location>
</feature>
<dbReference type="SMART" id="SM00829">
    <property type="entry name" value="PKS_ER"/>
    <property type="match status" value="1"/>
</dbReference>
<dbReference type="InterPro" id="IPR049552">
    <property type="entry name" value="PKS_DH_N"/>
</dbReference>
<dbReference type="InterPro" id="IPR036736">
    <property type="entry name" value="ACP-like_sf"/>
</dbReference>
<dbReference type="InterPro" id="IPR020843">
    <property type="entry name" value="ER"/>
</dbReference>
<dbReference type="EC" id="3.1.2.14" evidence="1"/>
<dbReference type="Pfam" id="PF21149">
    <property type="entry name" value="FAS_pseudo-KR"/>
    <property type="match status" value="1"/>
</dbReference>
<evidence type="ECO:0000256" key="3">
    <source>
        <dbReference type="ARBA" id="ARBA00022553"/>
    </source>
</evidence>
<keyword evidence="3" id="KW-0597">Phosphoprotein</keyword>
<evidence type="ECO:0000259" key="6">
    <source>
        <dbReference type="PROSITE" id="PS52019"/>
    </source>
</evidence>
<feature type="non-terminal residue" evidence="7">
    <location>
        <position position="1"/>
    </location>
</feature>
<dbReference type="Pfam" id="PF00550">
    <property type="entry name" value="PP-binding"/>
    <property type="match status" value="1"/>
</dbReference>
<evidence type="ECO:0000256" key="4">
    <source>
        <dbReference type="PROSITE-ProRule" id="PRU01363"/>
    </source>
</evidence>
<dbReference type="PROSITE" id="PS52019">
    <property type="entry name" value="PKS_MFAS_DH"/>
    <property type="match status" value="1"/>
</dbReference>
<dbReference type="InterPro" id="IPR029058">
    <property type="entry name" value="AB_hydrolase_fold"/>
</dbReference>
<feature type="region of interest" description="C-terminal hotdog fold" evidence="4">
    <location>
        <begin position="243"/>
        <end position="367"/>
    </location>
</feature>
<gene>
    <name evidence="7" type="ORF">NQ317_011295</name>
</gene>
<dbReference type="Gene3D" id="3.40.50.720">
    <property type="entry name" value="NAD(P)-binding Rossmann-like Domain"/>
    <property type="match status" value="1"/>
</dbReference>
<dbReference type="InterPro" id="IPR050091">
    <property type="entry name" value="PKS_NRPS_Biosynth_Enz"/>
</dbReference>
<dbReference type="CDD" id="cd05195">
    <property type="entry name" value="enoyl_red"/>
    <property type="match status" value="1"/>
</dbReference>
<sequence length="1673" mass="187762">DYLIQNLLLTLGKKKQKSAENLINSVIDQNPQIRIASNSIVLKLGTCNLIDENGENVLTLTPFENSRSSVLDLLQTIGRNSIRQLELPVSKDTRMISPYIKWRHNRDLFLAHFDEQESKQRVRQVFVVYTDVAYDYLQGHVVDGRNLFPAIGYLFMAWETLSLISGLQISLMRVQFENCKFMRATTIPKKGALKFSVSIQKESGSFQITESDALIVSGRIRMMDDSDSDDNPLPSFSMAQSDGPHLTSKDVYKELSLRGYNYKKQFRAIQKYEIEPSRAFIKWEDNWVTFIDNMLQMKILESDTRFLYVPIYIAKLTIDAQTHLGVVSKIPKTENQPIEVPVYSNRAAGLISCGGITVSGLLASSINKRKNMAVPILEKYKFMPNTVAVDIHSSIRIIVQIILENALIYKVKVVELINELTQEGSIPLAPVVQAVIADQPLVQPQAKILSKTPVEVEESIEVEDKRLSSEQDCNIVIVSNIAGKTINLKEAFAPLKEGGYVIAREAPDCEASGDLFPGASILTVHRTPTETLLLLQKQATFEEPLFIKVSSSDNFTWLPTVQEAIKKKTHQNIVLYSESEPLNGILGLVNCIRREPEGKCVKCVFIADEGKKFDQGEVLEELKKGMAINIYKNGRWGSYRHLLLRELDSLQCEHAFVNVTARGDLSSLKWIEGTLRHDMVLPAEKSLVYVHYAALNFRDIMTASGRINSDVITPYRVEQECVQGFEFSGIDSSGKRMAGMITYGALATMVLADPQLCFEIPDSWTLEEAATIPVVYGTVIVGMILRGRIRRNETVLIHSGTGGVGQAAIRLALHYGCRVYTTVGTEEKREFLKKTYPQIKDHHIGNSRDESFEHMILRQTGGRGVDVVLNALAEDKLLASVRCLARGGRFLEIGKFDMANNSYLNTMLFEKEASFHGVMLDHIFTASPTVKRDIMKILKEAIKGGAVRPLNTTVFKYDEVEQAFRYMASGKHMGKVLVQVRKSEKETDALNEIGREFPCVPRYMCDPEKTYVILGGLGGFGLELADWLVLRGAKKLVLTSRKGISTGYQNLRTRYGVTILIARITKDNKDNEDKEQVNRFLNRWTDFLTDLLNSIWRSYGTIVNISKADITTKDGCEELINESLELGSVDAVFNLAVVLADALLEDQTPETFVTSFAPKAVATQYLDEVTRRLCPDLRHFVVFSSMSCGRGNAGQTNYGMANSIMERICERRRNNGYPALAIQWGAVGEVGLVAEMQGENTKLEISGTLQQPISNCLQVLDTLLKQTESEIVSSMVVAEKREHKSASSVVDLVINVLGLNDAKSVSFHATLPELGMDSITAVEIKQALERDFDIFLTPKDFRTMTLARLKEMHEAKAGQAKTENKGPTFLGLEDVIKVVDLDADCCEPYMRLKSNMQQDSSVPKVLLFPGLEGIAKVYDNFAKRLNAETIGMQFMYDCREQSITEMAQSLLPYVEEHLTKDTPFNIVTYSFGTLIALEVVNLLEAQGYIGNLLCIDGAPLLMKAMLKNVTEEIDRVLETAIISHLLTFNVPADIVSKNQILLTYQITQRFDYRRPSLNVPHGKRDCNKEPDILKQHTGRDAVYEKQFTTGIYMRLKAVKEYTPSYSKIRSTVRLFKPTEQALKDVPEDYGLSELFENPVEIHTFDGTHVSILENEELINGIDAYLNGDNPQQR</sequence>